<dbReference type="InterPro" id="IPR001845">
    <property type="entry name" value="HTH_ArsR_DNA-bd_dom"/>
</dbReference>
<dbReference type="SUPFAM" id="SSF46785">
    <property type="entry name" value="Winged helix' DNA-binding domain"/>
    <property type="match status" value="1"/>
</dbReference>
<dbReference type="InterPro" id="IPR036388">
    <property type="entry name" value="WH-like_DNA-bd_sf"/>
</dbReference>
<gene>
    <name evidence="2" type="ORF">AVDCRST_MAG38-1385</name>
</gene>
<organism evidence="2">
    <name type="scientific">uncultured Solirubrobacteraceae bacterium</name>
    <dbReference type="NCBI Taxonomy" id="1162706"/>
    <lineage>
        <taxon>Bacteria</taxon>
        <taxon>Bacillati</taxon>
        <taxon>Actinomycetota</taxon>
        <taxon>Thermoleophilia</taxon>
        <taxon>Solirubrobacterales</taxon>
        <taxon>Solirubrobacteraceae</taxon>
        <taxon>environmental samples</taxon>
    </lineage>
</organism>
<reference evidence="2" key="1">
    <citation type="submission" date="2020-02" db="EMBL/GenBank/DDBJ databases">
        <authorList>
            <person name="Meier V. D."/>
        </authorList>
    </citation>
    <scope>NUCLEOTIDE SEQUENCE</scope>
    <source>
        <strain evidence="2">AVDCRST_MAG38</strain>
    </source>
</reference>
<sequence>MSDAVGPVFAALADPTRRWMVEALLRDGTTTVPALAADLPISRQAVAKHLAALDGAGIVERAPKAGREVRYRLRGGALGPAATWMAEAEAAWDGRLERLKGAVEHGRATAGS</sequence>
<dbReference type="SMART" id="SM00418">
    <property type="entry name" value="HTH_ARSR"/>
    <property type="match status" value="1"/>
</dbReference>
<dbReference type="AlphaFoldDB" id="A0A6J4RGP2"/>
<dbReference type="InterPro" id="IPR036390">
    <property type="entry name" value="WH_DNA-bd_sf"/>
</dbReference>
<dbReference type="PANTHER" id="PTHR38600:SF2">
    <property type="entry name" value="SLL0088 PROTEIN"/>
    <property type="match status" value="1"/>
</dbReference>
<dbReference type="InterPro" id="IPR011991">
    <property type="entry name" value="ArsR-like_HTH"/>
</dbReference>
<dbReference type="Gene3D" id="1.10.10.10">
    <property type="entry name" value="Winged helix-like DNA-binding domain superfamily/Winged helix DNA-binding domain"/>
    <property type="match status" value="1"/>
</dbReference>
<accession>A0A6J4RGP2</accession>
<proteinExistence type="predicted"/>
<dbReference type="Pfam" id="PF12840">
    <property type="entry name" value="HTH_20"/>
    <property type="match status" value="1"/>
</dbReference>
<dbReference type="GO" id="GO:0003700">
    <property type="term" value="F:DNA-binding transcription factor activity"/>
    <property type="evidence" value="ECO:0007669"/>
    <property type="project" value="InterPro"/>
</dbReference>
<evidence type="ECO:0000313" key="2">
    <source>
        <dbReference type="EMBL" id="CAA9472241.1"/>
    </source>
</evidence>
<name>A0A6J4RGP2_9ACTN</name>
<dbReference type="PANTHER" id="PTHR38600">
    <property type="entry name" value="TRANSCRIPTIONAL REGULATORY PROTEIN"/>
    <property type="match status" value="1"/>
</dbReference>
<dbReference type="NCBIfam" id="NF033788">
    <property type="entry name" value="HTH_metalloreg"/>
    <property type="match status" value="1"/>
</dbReference>
<dbReference type="PROSITE" id="PS50987">
    <property type="entry name" value="HTH_ARSR_2"/>
    <property type="match status" value="1"/>
</dbReference>
<protein>
    <submittedName>
        <fullName evidence="2">Transcriptional regulator, ArsR family</fullName>
    </submittedName>
</protein>
<evidence type="ECO:0000259" key="1">
    <source>
        <dbReference type="PROSITE" id="PS50987"/>
    </source>
</evidence>
<dbReference type="CDD" id="cd00090">
    <property type="entry name" value="HTH_ARSR"/>
    <property type="match status" value="1"/>
</dbReference>
<dbReference type="EMBL" id="CADCVJ010000103">
    <property type="protein sequence ID" value="CAA9472241.1"/>
    <property type="molecule type" value="Genomic_DNA"/>
</dbReference>
<feature type="domain" description="HTH arsR-type" evidence="1">
    <location>
        <begin position="1"/>
        <end position="93"/>
    </location>
</feature>